<dbReference type="Proteomes" id="UP001062846">
    <property type="component" value="Chromosome 3"/>
</dbReference>
<evidence type="ECO:0000313" key="1">
    <source>
        <dbReference type="EMBL" id="KAI8562698.1"/>
    </source>
</evidence>
<evidence type="ECO:0000313" key="2">
    <source>
        <dbReference type="Proteomes" id="UP001062846"/>
    </source>
</evidence>
<keyword evidence="2" id="KW-1185">Reference proteome</keyword>
<reference evidence="1" key="1">
    <citation type="submission" date="2022-02" db="EMBL/GenBank/DDBJ databases">
        <title>Plant Genome Project.</title>
        <authorList>
            <person name="Zhang R.-G."/>
        </authorList>
    </citation>
    <scope>NUCLEOTIDE SEQUENCE</scope>
    <source>
        <strain evidence="1">AT1</strain>
    </source>
</reference>
<accession>A0ACC0PAI2</accession>
<proteinExistence type="predicted"/>
<protein>
    <submittedName>
        <fullName evidence="1">Uncharacterized protein</fullName>
    </submittedName>
</protein>
<comment type="caution">
    <text evidence="1">The sequence shown here is derived from an EMBL/GenBank/DDBJ whole genome shotgun (WGS) entry which is preliminary data.</text>
</comment>
<name>A0ACC0PAI2_RHOML</name>
<gene>
    <name evidence="1" type="ORF">RHMOL_Rhmol03G0054700</name>
</gene>
<organism evidence="1 2">
    <name type="scientific">Rhododendron molle</name>
    <name type="common">Chinese azalea</name>
    <name type="synonym">Azalea mollis</name>
    <dbReference type="NCBI Taxonomy" id="49168"/>
    <lineage>
        <taxon>Eukaryota</taxon>
        <taxon>Viridiplantae</taxon>
        <taxon>Streptophyta</taxon>
        <taxon>Embryophyta</taxon>
        <taxon>Tracheophyta</taxon>
        <taxon>Spermatophyta</taxon>
        <taxon>Magnoliopsida</taxon>
        <taxon>eudicotyledons</taxon>
        <taxon>Gunneridae</taxon>
        <taxon>Pentapetalae</taxon>
        <taxon>asterids</taxon>
        <taxon>Ericales</taxon>
        <taxon>Ericaceae</taxon>
        <taxon>Ericoideae</taxon>
        <taxon>Rhodoreae</taxon>
        <taxon>Rhododendron</taxon>
    </lineage>
</organism>
<sequence>MGQLGETQRELAKEQVGVEVEASEGIWPVRKFDRRLRTRRWVSFPIVLAGMGPTSPMPGSRREITKERVASHSTPAHVQAEAEVFHRMRLAGWEERKERRDCHERAPSQLDESVPATPKPNTYKG</sequence>
<dbReference type="EMBL" id="CM046390">
    <property type="protein sequence ID" value="KAI8562698.1"/>
    <property type="molecule type" value="Genomic_DNA"/>
</dbReference>